<dbReference type="Proteomes" id="UP000199700">
    <property type="component" value="Chromosome"/>
</dbReference>
<dbReference type="Gene3D" id="1.10.1740.10">
    <property type="match status" value="1"/>
</dbReference>
<dbReference type="InterPro" id="IPR014284">
    <property type="entry name" value="RNA_pol_sigma-70_dom"/>
</dbReference>
<dbReference type="Gene3D" id="1.10.10.10">
    <property type="entry name" value="Winged helix-like DNA-binding domain superfamily/Winged helix DNA-binding domain"/>
    <property type="match status" value="1"/>
</dbReference>
<dbReference type="NCBIfam" id="TIGR02937">
    <property type="entry name" value="sigma70-ECF"/>
    <property type="match status" value="1"/>
</dbReference>
<dbReference type="InterPro" id="IPR013324">
    <property type="entry name" value="RNA_pol_sigma_r3/r4-like"/>
</dbReference>
<accession>A0A1H1LDF7</accession>
<dbReference type="Pfam" id="PF04542">
    <property type="entry name" value="Sigma70_r2"/>
    <property type="match status" value="1"/>
</dbReference>
<dbReference type="GO" id="GO:0006352">
    <property type="term" value="P:DNA-templated transcription initiation"/>
    <property type="evidence" value="ECO:0007669"/>
    <property type="project" value="InterPro"/>
</dbReference>
<dbReference type="InterPro" id="IPR007627">
    <property type="entry name" value="RNA_pol_sigma70_r2"/>
</dbReference>
<evidence type="ECO:0000256" key="2">
    <source>
        <dbReference type="ARBA" id="ARBA00011344"/>
    </source>
</evidence>
<dbReference type="PANTHER" id="PTHR30173:SF43">
    <property type="entry name" value="ECF RNA POLYMERASE SIGMA FACTOR SIGI-RELATED"/>
    <property type="match status" value="1"/>
</dbReference>
<protein>
    <submittedName>
        <fullName evidence="8">RNA polymerase sigma-70 factor, ECF subfamily</fullName>
    </submittedName>
</protein>
<dbReference type="AlphaFoldDB" id="A0A1H1LDF7"/>
<evidence type="ECO:0000259" key="6">
    <source>
        <dbReference type="Pfam" id="PF04542"/>
    </source>
</evidence>
<evidence type="ECO:0000256" key="5">
    <source>
        <dbReference type="ARBA" id="ARBA00023163"/>
    </source>
</evidence>
<comment type="similarity">
    <text evidence="1">Belongs to the sigma-70 factor family. ECF subfamily.</text>
</comment>
<evidence type="ECO:0000313" key="8">
    <source>
        <dbReference type="EMBL" id="SDR72457.1"/>
    </source>
</evidence>
<evidence type="ECO:0000256" key="4">
    <source>
        <dbReference type="ARBA" id="ARBA00023082"/>
    </source>
</evidence>
<keyword evidence="3" id="KW-0805">Transcription regulation</keyword>
<dbReference type="InterPro" id="IPR032710">
    <property type="entry name" value="NTF2-like_dom_sf"/>
</dbReference>
<dbReference type="SUPFAM" id="SSF88659">
    <property type="entry name" value="Sigma3 and sigma4 domains of RNA polymerase sigma factors"/>
    <property type="match status" value="1"/>
</dbReference>
<evidence type="ECO:0000259" key="7">
    <source>
        <dbReference type="Pfam" id="PF08281"/>
    </source>
</evidence>
<dbReference type="InterPro" id="IPR013249">
    <property type="entry name" value="RNA_pol_sigma70_r4_t2"/>
</dbReference>
<dbReference type="GO" id="GO:0016987">
    <property type="term" value="F:sigma factor activity"/>
    <property type="evidence" value="ECO:0007669"/>
    <property type="project" value="UniProtKB-KW"/>
</dbReference>
<name>A0A1H1LDF7_BRESA</name>
<evidence type="ECO:0000256" key="3">
    <source>
        <dbReference type="ARBA" id="ARBA00023015"/>
    </source>
</evidence>
<evidence type="ECO:0000256" key="1">
    <source>
        <dbReference type="ARBA" id="ARBA00010641"/>
    </source>
</evidence>
<dbReference type="InterPro" id="IPR036388">
    <property type="entry name" value="WH-like_DNA-bd_sf"/>
</dbReference>
<dbReference type="STRING" id="629680.SAMN04489751_0221"/>
<dbReference type="SUPFAM" id="SSF88946">
    <property type="entry name" value="Sigma2 domain of RNA polymerase sigma factors"/>
    <property type="match status" value="1"/>
</dbReference>
<dbReference type="GO" id="GO:0003677">
    <property type="term" value="F:DNA binding"/>
    <property type="evidence" value="ECO:0007669"/>
    <property type="project" value="InterPro"/>
</dbReference>
<dbReference type="SUPFAM" id="SSF54427">
    <property type="entry name" value="NTF2-like"/>
    <property type="match status" value="1"/>
</dbReference>
<organism evidence="8 9">
    <name type="scientific">Brevibacterium sandarakinum</name>
    <dbReference type="NCBI Taxonomy" id="629680"/>
    <lineage>
        <taxon>Bacteria</taxon>
        <taxon>Bacillati</taxon>
        <taxon>Actinomycetota</taxon>
        <taxon>Actinomycetes</taxon>
        <taxon>Micrococcales</taxon>
        <taxon>Brevibacteriaceae</taxon>
        <taxon>Brevibacterium</taxon>
    </lineage>
</organism>
<proteinExistence type="inferred from homology"/>
<dbReference type="Pfam" id="PF08281">
    <property type="entry name" value="Sigma70_r4_2"/>
    <property type="match status" value="1"/>
</dbReference>
<reference evidence="8" key="1">
    <citation type="submission" date="2016-10" db="EMBL/GenBank/DDBJ databases">
        <authorList>
            <person name="Varghese N."/>
            <person name="Submissions S."/>
        </authorList>
    </citation>
    <scope>NUCLEOTIDE SEQUENCE [LARGE SCALE GENOMIC DNA]</scope>
    <source>
        <strain evidence="8">DSM 22082</strain>
    </source>
</reference>
<feature type="domain" description="RNA polymerase sigma factor 70 region 4 type 2" evidence="7">
    <location>
        <begin position="136"/>
        <end position="181"/>
    </location>
</feature>
<dbReference type="InterPro" id="IPR052704">
    <property type="entry name" value="ECF_Sigma-70_Domain"/>
</dbReference>
<evidence type="ECO:0000313" key="9">
    <source>
        <dbReference type="Proteomes" id="UP000199700"/>
    </source>
</evidence>
<keyword evidence="4" id="KW-0731">Sigma factor</keyword>
<keyword evidence="5" id="KW-0804">Transcription</keyword>
<sequence length="311" mass="33807">MVGPARSGLHPHDAAWRRKVTAIDDFLPTSEFEAHRPRLTAVATRILGTRADAEDAVQEAWIRLDRQDAEGIDNLGGWLTRVVGRVCLDVLRRRTARGETALDTWATDAQITDDRPGPEESVARSESLSLAMMIVLDALRPEERLAFALHDLFTVPFAEIAVIIDRTVEAAKMAASRARRKVKEVPAPTGELSARRAAVNAFLAAAREGDFDALLRVLDPDVTWHRCTARGDTVELGANEVLAALRRGDPGKIQARRVNVNGEPGILVSTTGGRVLGLMSCTVAGGRLIDIVSILDHAWLARLQLPGCEPS</sequence>
<dbReference type="Gene3D" id="3.10.450.50">
    <property type="match status" value="1"/>
</dbReference>
<dbReference type="EMBL" id="LT629739">
    <property type="protein sequence ID" value="SDR72457.1"/>
    <property type="molecule type" value="Genomic_DNA"/>
</dbReference>
<comment type="subunit">
    <text evidence="2">Interacts transiently with the RNA polymerase catalytic core formed by RpoA, RpoB, RpoC and RpoZ (2 alpha, 1 beta, 1 beta' and 1 omega subunit) to form the RNA polymerase holoenzyme that can initiate transcription.</text>
</comment>
<keyword evidence="9" id="KW-1185">Reference proteome</keyword>
<feature type="domain" description="RNA polymerase sigma-70 region 2" evidence="6">
    <location>
        <begin position="32"/>
        <end position="95"/>
    </location>
</feature>
<dbReference type="PANTHER" id="PTHR30173">
    <property type="entry name" value="SIGMA 19 FACTOR"/>
    <property type="match status" value="1"/>
</dbReference>
<gene>
    <name evidence="8" type="ORF">SAMN04489751_0221</name>
</gene>
<dbReference type="InterPro" id="IPR013325">
    <property type="entry name" value="RNA_pol_sigma_r2"/>
</dbReference>